<keyword evidence="11" id="KW-1185">Reference proteome</keyword>
<feature type="domain" description="HTH myb-type" evidence="9">
    <location>
        <begin position="22"/>
        <end position="73"/>
    </location>
</feature>
<keyword evidence="4" id="KW-0238">DNA-binding</keyword>
<feature type="region of interest" description="Disordered" evidence="7">
    <location>
        <begin position="455"/>
        <end position="525"/>
    </location>
</feature>
<keyword evidence="5" id="KW-0804">Transcription</keyword>
<accession>A0ABY8TLF3</accession>
<feature type="compositionally biased region" description="Low complexity" evidence="7">
    <location>
        <begin position="497"/>
        <end position="510"/>
    </location>
</feature>
<evidence type="ECO:0000256" key="4">
    <source>
        <dbReference type="ARBA" id="ARBA00023125"/>
    </source>
</evidence>
<keyword evidence="6" id="KW-0539">Nucleus</keyword>
<evidence type="ECO:0000259" key="8">
    <source>
        <dbReference type="PROSITE" id="PS50090"/>
    </source>
</evidence>
<dbReference type="CDD" id="cd00167">
    <property type="entry name" value="SANT"/>
    <property type="match status" value="2"/>
</dbReference>
<evidence type="ECO:0000259" key="9">
    <source>
        <dbReference type="PROSITE" id="PS51294"/>
    </source>
</evidence>
<name>A0ABY8TLF3_TETOB</name>
<organism evidence="10 11">
    <name type="scientific">Tetradesmus obliquus</name>
    <name type="common">Green alga</name>
    <name type="synonym">Acutodesmus obliquus</name>
    <dbReference type="NCBI Taxonomy" id="3088"/>
    <lineage>
        <taxon>Eukaryota</taxon>
        <taxon>Viridiplantae</taxon>
        <taxon>Chlorophyta</taxon>
        <taxon>core chlorophytes</taxon>
        <taxon>Chlorophyceae</taxon>
        <taxon>CS clade</taxon>
        <taxon>Sphaeropleales</taxon>
        <taxon>Scenedesmaceae</taxon>
        <taxon>Tetradesmus</taxon>
    </lineage>
</organism>
<evidence type="ECO:0000256" key="6">
    <source>
        <dbReference type="ARBA" id="ARBA00023242"/>
    </source>
</evidence>
<dbReference type="InterPro" id="IPR001005">
    <property type="entry name" value="SANT/Myb"/>
</dbReference>
<evidence type="ECO:0000313" key="10">
    <source>
        <dbReference type="EMBL" id="WIA09941.1"/>
    </source>
</evidence>
<evidence type="ECO:0000256" key="7">
    <source>
        <dbReference type="SAM" id="MobiDB-lite"/>
    </source>
</evidence>
<reference evidence="10 11" key="1">
    <citation type="submission" date="2023-05" db="EMBL/GenBank/DDBJ databases">
        <title>A 100% complete, gapless, phased diploid assembly of the Scenedesmus obliquus UTEX 3031 genome.</title>
        <authorList>
            <person name="Biondi T.C."/>
            <person name="Hanschen E.R."/>
            <person name="Kwon T."/>
            <person name="Eng W."/>
            <person name="Kruse C.P.S."/>
            <person name="Koehler S.I."/>
            <person name="Kunde Y."/>
            <person name="Gleasner C.D."/>
            <person name="You Mak K.T."/>
            <person name="Polle J."/>
            <person name="Hovde B.T."/>
            <person name="Starkenburg S.R."/>
        </authorList>
    </citation>
    <scope>NUCLEOTIDE SEQUENCE [LARGE SCALE GENOMIC DNA]</scope>
    <source>
        <strain evidence="10 11">DOE0152z</strain>
    </source>
</reference>
<keyword evidence="3" id="KW-0805">Transcription regulation</keyword>
<dbReference type="SMART" id="SM00717">
    <property type="entry name" value="SANT"/>
    <property type="match status" value="2"/>
</dbReference>
<comment type="subcellular location">
    <subcellularLocation>
        <location evidence="1">Nucleus</location>
    </subcellularLocation>
</comment>
<dbReference type="EMBL" id="CP126209">
    <property type="protein sequence ID" value="WIA09941.1"/>
    <property type="molecule type" value="Genomic_DNA"/>
</dbReference>
<dbReference type="PANTHER" id="PTHR47997:SF75">
    <property type="entry name" value="MYB DOMAIN PROTEIN 55"/>
    <property type="match status" value="1"/>
</dbReference>
<proteinExistence type="predicted"/>
<keyword evidence="2" id="KW-0677">Repeat</keyword>
<evidence type="ECO:0000256" key="1">
    <source>
        <dbReference type="ARBA" id="ARBA00004123"/>
    </source>
</evidence>
<dbReference type="PROSITE" id="PS50090">
    <property type="entry name" value="MYB_LIKE"/>
    <property type="match status" value="1"/>
</dbReference>
<gene>
    <name evidence="10" type="ORF">OEZ85_010154</name>
</gene>
<dbReference type="PANTHER" id="PTHR47997">
    <property type="entry name" value="MYB DOMAIN PROTEIN 55"/>
    <property type="match status" value="1"/>
</dbReference>
<evidence type="ECO:0000256" key="3">
    <source>
        <dbReference type="ARBA" id="ARBA00023015"/>
    </source>
</evidence>
<dbReference type="Gene3D" id="1.10.10.60">
    <property type="entry name" value="Homeodomain-like"/>
    <property type="match status" value="2"/>
</dbReference>
<dbReference type="Pfam" id="PF00249">
    <property type="entry name" value="Myb_DNA-binding"/>
    <property type="match status" value="2"/>
</dbReference>
<evidence type="ECO:0000256" key="2">
    <source>
        <dbReference type="ARBA" id="ARBA00022737"/>
    </source>
</evidence>
<sequence>MTGQYREPRRKGNGEYMSTYQKRQAWTPEEDEILKQQVERLGTHCWPDVASGLVGRTSKACSLRWRCFLSPSIIRPNEDPFSQWEIAVIVLTQKMFGNKWNDIANYLPMRCNNDIKNHFNLYLKDKQSSVSLENSYLRAGYDLPSLLAAEPEDVATRRERLEKERAANNNFDPVPVKNSSRGMSYLRRAAAAPIKPKSPMTARFHPYHMGASSAVLAAAAQPGGALAMGRPGAGSSLAGGAMAGSYTAKHQTSYATFAALPRPHSSQSMGALDGLALAGGLRGTSAAAAAGLPGSLLSYGALGGGASYAQSSLMGGTMLPEQLLRLPSSSMPKQEQGLGDAAAAAGGMYSSFTAGSSFVGLSGGVSSTAGDWQANSTQSALHMVGGAGLDGAVTRVPSRLQHAGLPDLTMPVQRGNSLSFTGGHHGLTQQVMQQQQQQGLDASGKLQQSSHIGLPVFDKMPSLPDPSSEPGILDGCGDGDGTSLRGIFSSDDGEPFGAAHQQQQQQQQQGLAGGDGCGGSGGHASEHHHGLVVDVDGGDCGLMLSDGDFDDDALPADYLPGLPGLKRQNSELEMMAAAACW</sequence>
<dbReference type="PROSITE" id="PS51294">
    <property type="entry name" value="HTH_MYB"/>
    <property type="match status" value="2"/>
</dbReference>
<evidence type="ECO:0000313" key="11">
    <source>
        <dbReference type="Proteomes" id="UP001244341"/>
    </source>
</evidence>
<dbReference type="InterPro" id="IPR017930">
    <property type="entry name" value="Myb_dom"/>
</dbReference>
<protein>
    <submittedName>
        <fullName evidence="10">Uncharacterized protein</fullName>
    </submittedName>
</protein>
<dbReference type="Proteomes" id="UP001244341">
    <property type="component" value="Chromosome 2b"/>
</dbReference>
<dbReference type="InterPro" id="IPR051953">
    <property type="entry name" value="Plant_SW-associated_TFs"/>
</dbReference>
<evidence type="ECO:0000256" key="5">
    <source>
        <dbReference type="ARBA" id="ARBA00023163"/>
    </source>
</evidence>
<feature type="domain" description="HTH myb-type" evidence="9">
    <location>
        <begin position="94"/>
        <end position="127"/>
    </location>
</feature>
<feature type="compositionally biased region" description="Gly residues" evidence="7">
    <location>
        <begin position="511"/>
        <end position="522"/>
    </location>
</feature>
<dbReference type="SUPFAM" id="SSF46689">
    <property type="entry name" value="Homeodomain-like"/>
    <property type="match status" value="1"/>
</dbReference>
<dbReference type="InterPro" id="IPR009057">
    <property type="entry name" value="Homeodomain-like_sf"/>
</dbReference>
<feature type="domain" description="Myb-like" evidence="8">
    <location>
        <begin position="18"/>
        <end position="69"/>
    </location>
</feature>